<evidence type="ECO:0000313" key="1">
    <source>
        <dbReference type="EMBL" id="GIT93965.1"/>
    </source>
</evidence>
<dbReference type="Proteomes" id="UP000786693">
    <property type="component" value="Unassembled WGS sequence"/>
</dbReference>
<evidence type="ECO:0000313" key="2">
    <source>
        <dbReference type="Proteomes" id="UP000786693"/>
    </source>
</evidence>
<accession>A0ABQ4NHS8</accession>
<reference evidence="1 2" key="1">
    <citation type="submission" date="2021-05" db="EMBL/GenBank/DDBJ databases">
        <title>Bacteria Genome sequencing.</title>
        <authorList>
            <person name="Takabe Y."/>
            <person name="Nakajima Y."/>
            <person name="Suzuki S."/>
            <person name="Shiozaki T."/>
        </authorList>
    </citation>
    <scope>NUCLEOTIDE SEQUENCE [LARGE SCALE GENOMIC DNA]</scope>
    <source>
        <strain evidence="1 2">AI_62</strain>
    </source>
</reference>
<proteinExistence type="predicted"/>
<gene>
    <name evidence="1" type="ORF">JANAI62_05880</name>
</gene>
<organism evidence="1 2">
    <name type="scientific">Jannaschia pagri</name>
    <dbReference type="NCBI Taxonomy" id="2829797"/>
    <lineage>
        <taxon>Bacteria</taxon>
        <taxon>Pseudomonadati</taxon>
        <taxon>Pseudomonadota</taxon>
        <taxon>Alphaproteobacteria</taxon>
        <taxon>Rhodobacterales</taxon>
        <taxon>Roseobacteraceae</taxon>
        <taxon>Jannaschia</taxon>
    </lineage>
</organism>
<keyword evidence="2" id="KW-1185">Reference proteome</keyword>
<name>A0ABQ4NHS8_9RHOB</name>
<comment type="caution">
    <text evidence="1">The sequence shown here is derived from an EMBL/GenBank/DDBJ whole genome shotgun (WGS) entry which is preliminary data.</text>
</comment>
<protein>
    <submittedName>
        <fullName evidence="1">Uncharacterized protein</fullName>
    </submittedName>
</protein>
<sequence length="82" mass="8675">MSRYIGSPAPIWVVSVVRRPGRDPSPRAALPGVSMPFEGDGSELFVTLNQSAEGKERLAIVLSSAPATASGITRVLRTVALR</sequence>
<dbReference type="EMBL" id="BPFH01000001">
    <property type="protein sequence ID" value="GIT93965.1"/>
    <property type="molecule type" value="Genomic_DNA"/>
</dbReference>